<dbReference type="EMBL" id="NMUH01004884">
    <property type="protein sequence ID" value="MQM11160.1"/>
    <property type="molecule type" value="Genomic_DNA"/>
</dbReference>
<dbReference type="AlphaFoldDB" id="A0A843X4Y2"/>
<organism evidence="2 3">
    <name type="scientific">Colocasia esculenta</name>
    <name type="common">Wild taro</name>
    <name type="synonym">Arum esculentum</name>
    <dbReference type="NCBI Taxonomy" id="4460"/>
    <lineage>
        <taxon>Eukaryota</taxon>
        <taxon>Viridiplantae</taxon>
        <taxon>Streptophyta</taxon>
        <taxon>Embryophyta</taxon>
        <taxon>Tracheophyta</taxon>
        <taxon>Spermatophyta</taxon>
        <taxon>Magnoliopsida</taxon>
        <taxon>Liliopsida</taxon>
        <taxon>Araceae</taxon>
        <taxon>Aroideae</taxon>
        <taxon>Colocasieae</taxon>
        <taxon>Colocasia</taxon>
    </lineage>
</organism>
<accession>A0A843X4Y2</accession>
<proteinExistence type="predicted"/>
<gene>
    <name evidence="2" type="ORF">Taro_044057</name>
</gene>
<evidence type="ECO:0000313" key="3">
    <source>
        <dbReference type="Proteomes" id="UP000652761"/>
    </source>
</evidence>
<comment type="caution">
    <text evidence="2">The sequence shown here is derived from an EMBL/GenBank/DDBJ whole genome shotgun (WGS) entry which is preliminary data.</text>
</comment>
<keyword evidence="3" id="KW-1185">Reference proteome</keyword>
<evidence type="ECO:0000313" key="2">
    <source>
        <dbReference type="EMBL" id="MQM11160.1"/>
    </source>
</evidence>
<reference evidence="2" key="1">
    <citation type="submission" date="2017-07" db="EMBL/GenBank/DDBJ databases">
        <title>Taro Niue Genome Assembly and Annotation.</title>
        <authorList>
            <person name="Atibalentja N."/>
            <person name="Keating K."/>
            <person name="Fields C.J."/>
        </authorList>
    </citation>
    <scope>NUCLEOTIDE SEQUENCE</scope>
    <source>
        <strain evidence="2">Niue_2</strain>
        <tissue evidence="2">Leaf</tissue>
    </source>
</reference>
<protein>
    <submittedName>
        <fullName evidence="2">Uncharacterized protein</fullName>
    </submittedName>
</protein>
<evidence type="ECO:0000256" key="1">
    <source>
        <dbReference type="SAM" id="MobiDB-lite"/>
    </source>
</evidence>
<name>A0A843X4Y2_COLES</name>
<feature type="region of interest" description="Disordered" evidence="1">
    <location>
        <begin position="1"/>
        <end position="114"/>
    </location>
</feature>
<dbReference type="Proteomes" id="UP000652761">
    <property type="component" value="Unassembled WGS sequence"/>
</dbReference>
<sequence length="234" mass="25365">MESADYSPVTPPLSKEHLPRNCHQPVPNGAGGVGSYSSNSLLAATATRAGWPPPQSSPASAAARRRPRPWTPRCGRAPCGRRRRIGLGSCPGSSAMPVTRRGSEWSRMSPASTSPSGHFPAACASSSASASSMVVIDSFTSSHRCDLIPRESWCSWIRTTQVQAQKGWLVSRLRRLDKDPSKRGRDKMLETLFVEKAYEEVVHDVCEKAIEAEEKITLTNNHISVLQPTVSISG</sequence>